<proteinExistence type="predicted"/>
<evidence type="ECO:0000313" key="3">
    <source>
        <dbReference type="EMBL" id="CAB4222997.1"/>
    </source>
</evidence>
<organism evidence="2">
    <name type="scientific">uncultured Caudovirales phage</name>
    <dbReference type="NCBI Taxonomy" id="2100421"/>
    <lineage>
        <taxon>Viruses</taxon>
        <taxon>Duplodnaviria</taxon>
        <taxon>Heunggongvirae</taxon>
        <taxon>Uroviricota</taxon>
        <taxon>Caudoviricetes</taxon>
        <taxon>Peduoviridae</taxon>
        <taxon>Maltschvirus</taxon>
        <taxon>Maltschvirus maltsch</taxon>
    </lineage>
</organism>
<dbReference type="SUPFAM" id="SSF89433">
    <property type="entry name" value="Baseplate structural protein gp8"/>
    <property type="match status" value="1"/>
</dbReference>
<dbReference type="EMBL" id="LR797534">
    <property type="protein sequence ID" value="CAB4222997.1"/>
    <property type="molecule type" value="Genomic_DNA"/>
</dbReference>
<dbReference type="Gene3D" id="2.60.340.10">
    <property type="entry name" value="baseplate structural protein gp8, domain 1"/>
    <property type="match status" value="1"/>
</dbReference>
<name>A0A6J5QAW0_9CAUD</name>
<accession>A0A6J5QAW0</accession>
<dbReference type="EMBL" id="LR796944">
    <property type="protein sequence ID" value="CAB4176754.1"/>
    <property type="molecule type" value="Genomic_DNA"/>
</dbReference>
<sequence>MSSIISPLMSVGSAQSLQSDVNSKRSSYYFFLGKPIIWPDENSIGFSSPPLPINNYEYELETRNNIVYVKQILNNDVCLVIPRHNYTAGTVYDMYDNNYRPEVRVYDLIDPTQYTIVQTEIAAYSGATSLESSIFYVVNQDYNVYKCLSNNNDSTSTIQPSGTDTDPVRTADGYVWKYMYNIPIVLRNKFLSETHMPVITSIKSQFYYDGKITDVVITDPGSEFVSRPDLIISGSGYLENNPYEILGLTVTNPGNGYLEVPIVHIDAPTAISGSEIQCVGTAVLGTGGDSTKVIELTLDTGGYGYARIPNITFNSPIYGVASGTTSSISTTTLTVGGTVTGTFYVGMVLSGTGVAPGTSITAFDSGSGGAGTYTISPTQTVTTTTITGTRPAADSFTIYAHYDLDAKIVYDGNYYNVSVSGGVGAVPPTHLSGDVEYGTATLTYLGTIASASAVTLKTEASMTAIMSGGTTVSGTASSITGTTLTVGGTVTGTFYTGMVLNGSNLANSTASSITGTTLTVGGTVTGTFYTGTTIAGIGVVALTTITGQLSGITGGAGTYSLNTTYTTPVSVTYISGTRAISSGTTITGQLTGTTGGAGTYSISSSNTIASTTIAGVSGTVGYITNVVINDGGIGYTPATSVTTFGGTPSKDAVLTVNLNVGSLNTSQSNIELLATAGSIDHIKLDNHGINYSGVNIVIEGDGIDAAATGIVVNGEIVEIVMDNIGSGYTKATVTILPVGPNGTGAVARAIISPFGGHGKNAELELFARTIMFSTEIGKDKNKGFSINNDYRQFGIIKNIEKYSEPTLLSLPSASACFALTGTVDPSYVIDMELTDSSTGKRYIIVEVSPTGILVQAIDNQACYVTQLLKNSNNVQFIVTVVSLPDLNKYSGQAFFIDNRNTFQPSEIQTIVFRALIGF</sequence>
<protein>
    <submittedName>
        <fullName evidence="2">Uncharacterized protein</fullName>
    </submittedName>
</protein>
<gene>
    <name evidence="3" type="ORF">UFOVP1666_45</name>
    <name evidence="1" type="ORF">UFOVP867_198</name>
    <name evidence="2" type="ORF">UFOVP993_54</name>
</gene>
<dbReference type="InterPro" id="IPR036327">
    <property type="entry name" value="Gp8_sf"/>
</dbReference>
<dbReference type="EMBL" id="LR796815">
    <property type="protein sequence ID" value="CAB4168162.1"/>
    <property type="molecule type" value="Genomic_DNA"/>
</dbReference>
<evidence type="ECO:0000313" key="2">
    <source>
        <dbReference type="EMBL" id="CAB4176754.1"/>
    </source>
</evidence>
<reference evidence="2" key="1">
    <citation type="submission" date="2020-05" db="EMBL/GenBank/DDBJ databases">
        <authorList>
            <person name="Chiriac C."/>
            <person name="Salcher M."/>
            <person name="Ghai R."/>
            <person name="Kavagutti S V."/>
        </authorList>
    </citation>
    <scope>NUCLEOTIDE SEQUENCE</scope>
</reference>
<evidence type="ECO:0000313" key="1">
    <source>
        <dbReference type="EMBL" id="CAB4168162.1"/>
    </source>
</evidence>